<evidence type="ECO:0000313" key="2">
    <source>
        <dbReference type="Proteomes" id="UP000886520"/>
    </source>
</evidence>
<evidence type="ECO:0000313" key="1">
    <source>
        <dbReference type="EMBL" id="KAI5069365.1"/>
    </source>
</evidence>
<dbReference type="AlphaFoldDB" id="A0A9D4UK71"/>
<sequence>MFFLYLIGRDQLYRNCHNNTDKCLPGHKLREFVPACTRPMDFVTYNKKAQQFLKIAEFNRAIFLSATFADFLGKHSFLLV</sequence>
<proteinExistence type="predicted"/>
<dbReference type="OrthoDB" id="185373at2759"/>
<protein>
    <submittedName>
        <fullName evidence="1">Uncharacterized protein</fullName>
    </submittedName>
</protein>
<organism evidence="1 2">
    <name type="scientific">Adiantum capillus-veneris</name>
    <name type="common">Maidenhair fern</name>
    <dbReference type="NCBI Taxonomy" id="13818"/>
    <lineage>
        <taxon>Eukaryota</taxon>
        <taxon>Viridiplantae</taxon>
        <taxon>Streptophyta</taxon>
        <taxon>Embryophyta</taxon>
        <taxon>Tracheophyta</taxon>
        <taxon>Polypodiopsida</taxon>
        <taxon>Polypodiidae</taxon>
        <taxon>Polypodiales</taxon>
        <taxon>Pteridineae</taxon>
        <taxon>Pteridaceae</taxon>
        <taxon>Vittarioideae</taxon>
        <taxon>Adiantum</taxon>
    </lineage>
</organism>
<dbReference type="EMBL" id="JABFUD020000015">
    <property type="protein sequence ID" value="KAI5069365.1"/>
    <property type="molecule type" value="Genomic_DNA"/>
</dbReference>
<comment type="caution">
    <text evidence="1">The sequence shown here is derived from an EMBL/GenBank/DDBJ whole genome shotgun (WGS) entry which is preliminary data.</text>
</comment>
<dbReference type="Proteomes" id="UP000886520">
    <property type="component" value="Chromosome 15"/>
</dbReference>
<name>A0A9D4UK71_ADICA</name>
<keyword evidence="2" id="KW-1185">Reference proteome</keyword>
<reference evidence="1" key="1">
    <citation type="submission" date="2021-01" db="EMBL/GenBank/DDBJ databases">
        <title>Adiantum capillus-veneris genome.</title>
        <authorList>
            <person name="Fang Y."/>
            <person name="Liao Q."/>
        </authorList>
    </citation>
    <scope>NUCLEOTIDE SEQUENCE</scope>
    <source>
        <strain evidence="1">H3</strain>
        <tissue evidence="1">Leaf</tissue>
    </source>
</reference>
<gene>
    <name evidence="1" type="ORF">GOP47_0015666</name>
</gene>
<accession>A0A9D4UK71</accession>